<evidence type="ECO:0000313" key="2">
    <source>
        <dbReference type="EMBL" id="MBA2174845.1"/>
    </source>
</evidence>
<evidence type="ECO:0000313" key="3">
    <source>
        <dbReference type="Proteomes" id="UP000571017"/>
    </source>
</evidence>
<evidence type="ECO:0000259" key="1">
    <source>
        <dbReference type="Pfam" id="PF00485"/>
    </source>
</evidence>
<proteinExistence type="predicted"/>
<accession>A0A838CSV2</accession>
<dbReference type="PANTHER" id="PTHR10285">
    <property type="entry name" value="URIDINE KINASE"/>
    <property type="match status" value="1"/>
</dbReference>
<dbReference type="Gene3D" id="3.40.50.300">
    <property type="entry name" value="P-loop containing nucleotide triphosphate hydrolases"/>
    <property type="match status" value="1"/>
</dbReference>
<gene>
    <name evidence="2" type="ORF">H0266_08065</name>
</gene>
<protein>
    <submittedName>
        <fullName evidence="2">AAA family ATPase</fullName>
    </submittedName>
</protein>
<dbReference type="EMBL" id="JACEFG010000002">
    <property type="protein sequence ID" value="MBA2174845.1"/>
    <property type="molecule type" value="Genomic_DNA"/>
</dbReference>
<organism evidence="2 3">
    <name type="scientific">Halobacillus locisalis</name>
    <dbReference type="NCBI Taxonomy" id="220753"/>
    <lineage>
        <taxon>Bacteria</taxon>
        <taxon>Bacillati</taxon>
        <taxon>Bacillota</taxon>
        <taxon>Bacilli</taxon>
        <taxon>Bacillales</taxon>
        <taxon>Bacillaceae</taxon>
        <taxon>Halobacillus</taxon>
    </lineage>
</organism>
<dbReference type="AlphaFoldDB" id="A0A838CSV2"/>
<dbReference type="PRINTS" id="PR00988">
    <property type="entry name" value="URIDINKINASE"/>
</dbReference>
<dbReference type="Pfam" id="PF00485">
    <property type="entry name" value="PRK"/>
    <property type="match status" value="1"/>
</dbReference>
<sequence length="202" mass="23282">MGVKTKKGEFQNFEEFVSSINSIPRKQSTLLIGIDGCGGSGKSTFANEFKEEFSNVTVVHMDDFYLPSSQLMEADPKQKPIGADFDWKRVLNQVLEPISRNQEGYYQSYDWDTDQLAKWHTVPVGGIVIIEGVYSIRNELANEYDITIWVDCPRETRLSRGLERDGEDARDMWENNWMISEDIYMEEQKPHERADLIVNGTK</sequence>
<dbReference type="GO" id="GO:0005524">
    <property type="term" value="F:ATP binding"/>
    <property type="evidence" value="ECO:0007669"/>
    <property type="project" value="InterPro"/>
</dbReference>
<dbReference type="InterPro" id="IPR027417">
    <property type="entry name" value="P-loop_NTPase"/>
</dbReference>
<dbReference type="SUPFAM" id="SSF52540">
    <property type="entry name" value="P-loop containing nucleoside triphosphate hydrolases"/>
    <property type="match status" value="1"/>
</dbReference>
<reference evidence="2 3" key="1">
    <citation type="journal article" date="2004" name="Extremophiles">
        <title>Halobacillus locisalis sp. nov., a halophilic bacterium isolated from a marine solar saltern of the Yellow Sea in Korea.</title>
        <authorList>
            <person name="Yoon J.H."/>
            <person name="Kang K.H."/>
            <person name="Oh T.K."/>
            <person name="Park Y.H."/>
        </authorList>
    </citation>
    <scope>NUCLEOTIDE SEQUENCE [LARGE SCALE GENOMIC DNA]</scope>
    <source>
        <strain evidence="2 3">KCTC 3788</strain>
    </source>
</reference>
<feature type="domain" description="Phosphoribulokinase/uridine kinase" evidence="1">
    <location>
        <begin position="31"/>
        <end position="167"/>
    </location>
</feature>
<name>A0A838CSV2_9BACI</name>
<dbReference type="GO" id="GO:0016301">
    <property type="term" value="F:kinase activity"/>
    <property type="evidence" value="ECO:0007669"/>
    <property type="project" value="InterPro"/>
</dbReference>
<dbReference type="InterPro" id="IPR006083">
    <property type="entry name" value="PRK/URK"/>
</dbReference>
<comment type="caution">
    <text evidence="2">The sequence shown here is derived from an EMBL/GenBank/DDBJ whole genome shotgun (WGS) entry which is preliminary data.</text>
</comment>
<keyword evidence="3" id="KW-1185">Reference proteome</keyword>
<dbReference type="Proteomes" id="UP000571017">
    <property type="component" value="Unassembled WGS sequence"/>
</dbReference>